<feature type="compositionally biased region" description="Basic and acidic residues" evidence="11">
    <location>
        <begin position="465"/>
        <end position="475"/>
    </location>
</feature>
<dbReference type="PANTHER" id="PTHR11596">
    <property type="entry name" value="ALKALINE PHOSPHATASE"/>
    <property type="match status" value="1"/>
</dbReference>
<evidence type="ECO:0000256" key="11">
    <source>
        <dbReference type="SAM" id="MobiDB-lite"/>
    </source>
</evidence>
<dbReference type="SMART" id="SM00098">
    <property type="entry name" value="alkPPc"/>
    <property type="match status" value="1"/>
</dbReference>
<keyword evidence="13" id="KW-1185">Reference proteome</keyword>
<dbReference type="EMBL" id="WRPP01000010">
    <property type="protein sequence ID" value="MVU82733.1"/>
    <property type="molecule type" value="Genomic_DNA"/>
</dbReference>
<evidence type="ECO:0000256" key="2">
    <source>
        <dbReference type="ARBA" id="ARBA00022553"/>
    </source>
</evidence>
<dbReference type="Gene3D" id="3.40.720.10">
    <property type="entry name" value="Alkaline Phosphatase, subunit A"/>
    <property type="match status" value="1"/>
</dbReference>
<feature type="active site" description="Phosphoserine intermediate" evidence="7">
    <location>
        <position position="123"/>
    </location>
</feature>
<reference evidence="12 13" key="1">
    <citation type="submission" date="2019-12" db="EMBL/GenBank/DDBJ databases">
        <title>Nocardia sp. nov. ET3-3 isolated from soil.</title>
        <authorList>
            <person name="Kanchanasin P."/>
            <person name="Tanasupawat S."/>
            <person name="Yuki M."/>
            <person name="Kudo T."/>
        </authorList>
    </citation>
    <scope>NUCLEOTIDE SEQUENCE [LARGE SCALE GENOMIC DNA]</scope>
    <source>
        <strain evidence="12 13">ET3-3</strain>
    </source>
</reference>
<dbReference type="CDD" id="cd16012">
    <property type="entry name" value="ALP"/>
    <property type="match status" value="1"/>
</dbReference>
<proteinExistence type="inferred from homology"/>
<feature type="binding site" evidence="8">
    <location>
        <position position="354"/>
    </location>
    <ligand>
        <name>Zn(2+)</name>
        <dbReference type="ChEBI" id="CHEBI:29105"/>
        <label>2</label>
    </ligand>
</feature>
<keyword evidence="3 8" id="KW-0479">Metal-binding</keyword>
<dbReference type="InterPro" id="IPR017850">
    <property type="entry name" value="Alkaline_phosphatase_core_sf"/>
</dbReference>
<comment type="cofactor">
    <cofactor evidence="8">
        <name>Zn(2+)</name>
        <dbReference type="ChEBI" id="CHEBI:29105"/>
    </cofactor>
    <text evidence="8">Binds 2 Zn(2+) ions.</text>
</comment>
<keyword evidence="5 8" id="KW-0862">Zinc</keyword>
<gene>
    <name evidence="12" type="ORF">GPX89_36555</name>
</gene>
<feature type="binding site" evidence="8">
    <location>
        <position position="174"/>
    </location>
    <ligand>
        <name>Mg(2+)</name>
        <dbReference type="ChEBI" id="CHEBI:18420"/>
    </ligand>
</feature>
<comment type="similarity">
    <text evidence="1 10">Belongs to the alkaline phosphatase family.</text>
</comment>
<evidence type="ECO:0000256" key="10">
    <source>
        <dbReference type="RuleBase" id="RU003946"/>
    </source>
</evidence>
<feature type="compositionally biased region" description="Basic residues" evidence="11">
    <location>
        <begin position="1"/>
        <end position="10"/>
    </location>
</feature>
<evidence type="ECO:0000256" key="7">
    <source>
        <dbReference type="PIRSR" id="PIRSR601952-1"/>
    </source>
</evidence>
<evidence type="ECO:0000256" key="6">
    <source>
        <dbReference type="ARBA" id="ARBA00022842"/>
    </source>
</evidence>
<keyword evidence="2" id="KW-0597">Phosphoprotein</keyword>
<dbReference type="SUPFAM" id="SSF53649">
    <property type="entry name" value="Alkaline phosphatase-like"/>
    <property type="match status" value="1"/>
</dbReference>
<accession>A0A7K1V7U7</accession>
<evidence type="ECO:0000256" key="4">
    <source>
        <dbReference type="ARBA" id="ARBA00022801"/>
    </source>
</evidence>
<feature type="binding site" evidence="8">
    <location>
        <position position="73"/>
    </location>
    <ligand>
        <name>Zn(2+)</name>
        <dbReference type="ChEBI" id="CHEBI:29105"/>
        <label>2</label>
    </ligand>
</feature>
<comment type="caution">
    <text evidence="12">The sequence shown here is derived from an EMBL/GenBank/DDBJ whole genome shotgun (WGS) entry which is preliminary data.</text>
</comment>
<evidence type="ECO:0000256" key="1">
    <source>
        <dbReference type="ARBA" id="ARBA00005984"/>
    </source>
</evidence>
<keyword evidence="9" id="KW-1015">Disulfide bond</keyword>
<evidence type="ECO:0000256" key="5">
    <source>
        <dbReference type="ARBA" id="ARBA00022833"/>
    </source>
</evidence>
<protein>
    <submittedName>
        <fullName evidence="12">Alkaline phosphatase</fullName>
    </submittedName>
</protein>
<dbReference type="GO" id="GO:0046872">
    <property type="term" value="F:metal ion binding"/>
    <property type="evidence" value="ECO:0007669"/>
    <property type="project" value="UniProtKB-KW"/>
</dbReference>
<dbReference type="GO" id="GO:0004035">
    <property type="term" value="F:alkaline phosphatase activity"/>
    <property type="evidence" value="ECO:0007669"/>
    <property type="project" value="TreeGrafter"/>
</dbReference>
<name>A0A7K1V7U7_9NOCA</name>
<keyword evidence="6 8" id="KW-0460">Magnesium</keyword>
<dbReference type="PANTHER" id="PTHR11596:SF5">
    <property type="entry name" value="ALKALINE PHOSPHATASE"/>
    <property type="match status" value="1"/>
</dbReference>
<feature type="binding site" evidence="8">
    <location>
        <position position="490"/>
    </location>
    <ligand>
        <name>Zn(2+)</name>
        <dbReference type="ChEBI" id="CHEBI:29105"/>
        <label>2</label>
    </ligand>
</feature>
<dbReference type="AlphaFoldDB" id="A0A7K1V7U7"/>
<evidence type="ECO:0000256" key="9">
    <source>
        <dbReference type="PIRSR" id="PIRSR601952-3"/>
    </source>
</evidence>
<feature type="region of interest" description="Disordered" evidence="11">
    <location>
        <begin position="1"/>
        <end position="27"/>
    </location>
</feature>
<dbReference type="PROSITE" id="PS00123">
    <property type="entry name" value="ALKALINE_PHOSPHATASE"/>
    <property type="match status" value="1"/>
</dbReference>
<dbReference type="InterPro" id="IPR018299">
    <property type="entry name" value="Alkaline_phosphatase_AS"/>
</dbReference>
<dbReference type="Pfam" id="PF00245">
    <property type="entry name" value="Alk_phosphatase"/>
    <property type="match status" value="1"/>
</dbReference>
<feature type="compositionally biased region" description="Basic and acidic residues" evidence="11">
    <location>
        <begin position="429"/>
        <end position="441"/>
    </location>
</feature>
<keyword evidence="4" id="KW-0378">Hydrolase</keyword>
<feature type="binding site" evidence="8">
    <location>
        <position position="350"/>
    </location>
    <ligand>
        <name>Zn(2+)</name>
        <dbReference type="ChEBI" id="CHEBI:29105"/>
        <label>2</label>
    </ligand>
</feature>
<feature type="binding site" evidence="8">
    <location>
        <position position="393"/>
    </location>
    <ligand>
        <name>Zn(2+)</name>
        <dbReference type="ChEBI" id="CHEBI:29105"/>
        <label>2</label>
    </ligand>
</feature>
<evidence type="ECO:0000313" key="12">
    <source>
        <dbReference type="EMBL" id="MVU82733.1"/>
    </source>
</evidence>
<evidence type="ECO:0000256" key="8">
    <source>
        <dbReference type="PIRSR" id="PIRSR601952-2"/>
    </source>
</evidence>
<feature type="binding site" evidence="8">
    <location>
        <position position="176"/>
    </location>
    <ligand>
        <name>Mg(2+)</name>
        <dbReference type="ChEBI" id="CHEBI:18420"/>
    </ligand>
</feature>
<dbReference type="PRINTS" id="PR00113">
    <property type="entry name" value="ALKPHPHTASE"/>
</dbReference>
<comment type="cofactor">
    <cofactor evidence="8">
        <name>Mg(2+)</name>
        <dbReference type="ChEBI" id="CHEBI:18420"/>
    </cofactor>
    <text evidence="8">Binds 1 Mg(2+) ion.</text>
</comment>
<evidence type="ECO:0000313" key="13">
    <source>
        <dbReference type="Proteomes" id="UP000466794"/>
    </source>
</evidence>
<evidence type="ECO:0000256" key="3">
    <source>
        <dbReference type="ARBA" id="ARBA00022723"/>
    </source>
</evidence>
<feature type="binding site" evidence="8">
    <location>
        <position position="392"/>
    </location>
    <ligand>
        <name>Zn(2+)</name>
        <dbReference type="ChEBI" id="CHEBI:29105"/>
        <label>2</label>
    </ligand>
</feature>
<organism evidence="12 13">
    <name type="scientific">Nocardia terrae</name>
    <dbReference type="NCBI Taxonomy" id="2675851"/>
    <lineage>
        <taxon>Bacteria</taxon>
        <taxon>Bacillati</taxon>
        <taxon>Actinomycetota</taxon>
        <taxon>Actinomycetes</taxon>
        <taxon>Mycobacteriales</taxon>
        <taxon>Nocardiaceae</taxon>
        <taxon>Nocardia</taxon>
    </lineage>
</organism>
<feature type="binding site" evidence="8">
    <location>
        <position position="345"/>
    </location>
    <ligand>
        <name>Mg(2+)</name>
        <dbReference type="ChEBI" id="CHEBI:18420"/>
    </ligand>
</feature>
<feature type="region of interest" description="Disordered" evidence="11">
    <location>
        <begin position="414"/>
        <end position="475"/>
    </location>
</feature>
<feature type="disulfide bond" evidence="9">
    <location>
        <begin position="189"/>
        <end position="199"/>
    </location>
</feature>
<dbReference type="InterPro" id="IPR001952">
    <property type="entry name" value="Alkaline_phosphatase"/>
</dbReference>
<sequence length="526" mass="54547">MQHYLRRRPGQRAARGAPGREDGGDEVQNRKRAGLGAIAAATAAVAGASLVAGCGSETKADNEVRNIIYLLGDGMGRSHVTAARQRFVGAGGRLTMEQLPYVGAVSTYAVEPGSAEPSLVTDSASAATAWASGVKTYNAAIGVDAFGKAVPTLMEQAKAAGFATGNVSTAEITDATPAAMVSHTLLRGCQGPTYSESTCLPKKSEGGYEAQPADKTLVTPIAEQIARGNTADVLFGGGLARFEPEDQKAMQDNGYEVLGSMGDPALKAQTPESQRVATAADLKAVTAKKVIGLFNRGNMTVTNSRDALPDSAPQKQEPTLAAMTTKAIDLLSNTKGGKGFLLQVEGALIDKRSHANDAAQTLDEVKAFDDAVAAAVDFAKKDGHTMVIVTADHECAGFNIIEKGTFTNAEAVAPPTNVDATNPANNGKPGRDGKDNVKDPARSTGVVNGAGQADPRDFAPATFRTPDDPAEVKDGSPEASLWLTYLSGNHTGADVQVYAYGPGAQVFAANQDNTSLYAKMHKALLP</sequence>
<dbReference type="Proteomes" id="UP000466794">
    <property type="component" value="Unassembled WGS sequence"/>
</dbReference>